<dbReference type="Proteomes" id="UP000000391">
    <property type="component" value="Plasmid pMETEV01"/>
</dbReference>
<protein>
    <recommendedName>
        <fullName evidence="5">PGF-pre-PGF domain-containing protein</fullName>
    </recommendedName>
</protein>
<feature type="compositionally biased region" description="Acidic residues" evidence="1">
    <location>
        <begin position="212"/>
        <end position="224"/>
    </location>
</feature>
<keyword evidence="2" id="KW-1133">Transmembrane helix</keyword>
<dbReference type="GO" id="GO:0003676">
    <property type="term" value="F:nucleic acid binding"/>
    <property type="evidence" value="ECO:0007669"/>
    <property type="project" value="InterPro"/>
</dbReference>
<evidence type="ECO:0000313" key="4">
    <source>
        <dbReference type="Proteomes" id="UP000000391"/>
    </source>
</evidence>
<name>D7EC16_METEZ</name>
<dbReference type="GO" id="GO:0000166">
    <property type="term" value="F:nucleotide binding"/>
    <property type="evidence" value="ECO:0007669"/>
    <property type="project" value="InterPro"/>
</dbReference>
<dbReference type="InterPro" id="IPR017964">
    <property type="entry name" value="DNA-dir_DNA_pol_B_CS"/>
</dbReference>
<feature type="compositionally biased region" description="Low complexity" evidence="1">
    <location>
        <begin position="443"/>
        <end position="463"/>
    </location>
</feature>
<evidence type="ECO:0000256" key="1">
    <source>
        <dbReference type="SAM" id="MobiDB-lite"/>
    </source>
</evidence>
<reference evidence="3 4" key="1">
    <citation type="submission" date="2010-06" db="EMBL/GenBank/DDBJ databases">
        <title>Complete sequence plasmid of Methanohalobium evestigatum Z-7303.</title>
        <authorList>
            <consortium name="US DOE Joint Genome Institute"/>
            <person name="Lucas S."/>
            <person name="Copeland A."/>
            <person name="Lapidus A."/>
            <person name="Cheng J.-F."/>
            <person name="Bruce D."/>
            <person name="Goodwin L."/>
            <person name="Pitluck S."/>
            <person name="Saunders E."/>
            <person name="Detter J.C."/>
            <person name="Han C."/>
            <person name="Tapia R."/>
            <person name="Land M."/>
            <person name="Hauser L."/>
            <person name="Kyrpides N."/>
            <person name="Mikhailova N."/>
            <person name="Sieprawska-Lupa M."/>
            <person name="Whitman W.B."/>
            <person name="Anderson I."/>
            <person name="Woyke T."/>
        </authorList>
    </citation>
    <scope>NUCLEOTIDE SEQUENCE [LARGE SCALE GENOMIC DNA]</scope>
    <source>
        <strain evidence="4">ATCC BAA-1072 / DSM 3721 / NBRC 107634 / OCM 161 / Z-7303</strain>
        <plasmid evidence="4">Plasmid pMETEV01</plasmid>
    </source>
</reference>
<organism evidence="3 4">
    <name type="scientific">Methanohalobium evestigatum (strain ATCC BAA-1072 / DSM 3721 / NBRC 107634 / OCM 161 / Z-7303)</name>
    <dbReference type="NCBI Taxonomy" id="644295"/>
    <lineage>
        <taxon>Archaea</taxon>
        <taxon>Methanobacteriati</taxon>
        <taxon>Methanobacteriota</taxon>
        <taxon>Stenosarchaea group</taxon>
        <taxon>Methanomicrobia</taxon>
        <taxon>Methanosarcinales</taxon>
        <taxon>Methanosarcinaceae</taxon>
        <taxon>Methanohalobium</taxon>
    </lineage>
</organism>
<dbReference type="AlphaFoldDB" id="D7EC16"/>
<sequence>MAKLDIFISDNEYNKNKAIHLAKALIFITLIILFIPSVNAEVTNLQVSPDNPNPGDKITISGAADTDSVDATVDFTKTVSVSKGEYSYTIEDVEIPKGDNTFRVVAKGVKDLKVDANVWWAPSLSSDASGGTASVGTSLVPSGTYKITISGNAQDGKSKVDLTIVASRILETQNSNFDFSYDTDPIPEGTFTLKVGDITKIITLGSPTSGDNDTDDSNDGDGGDDSSSSSGGTVGGGTTPDDLADNVEVSETEKRKMRSNQLVKSEFNKESNPVKYINITSKITTLDLRINVEVLKDTSTIVEKEPDGIVYKNLNIWVGYDGYATTENIINSTVEFKVDNNWIENNNIDPDSITLIHYNRDQKKWIELNTEKIKENDFDTYYIAHPSHFSPFAIIGHELSKGETKSENNNNNNNESGQSKVNDTPSGSENSKADINDSENLKSNGSSTDTNSTPNNNKTNANDSNMVLDNSYLSFLILIAVIGILGAVLLVKRR</sequence>
<dbReference type="KEGG" id="mev:Metev_2326"/>
<dbReference type="HOGENOM" id="CLU_641941_0_0_2"/>
<feature type="transmembrane region" description="Helical" evidence="2">
    <location>
        <begin position="472"/>
        <end position="491"/>
    </location>
</feature>
<dbReference type="GeneID" id="9347983"/>
<evidence type="ECO:0000313" key="3">
    <source>
        <dbReference type="EMBL" id="ADI75138.1"/>
    </source>
</evidence>
<dbReference type="PROSITE" id="PS00116">
    <property type="entry name" value="DNA_POLYMERASE_B"/>
    <property type="match status" value="1"/>
</dbReference>
<dbReference type="NCBIfam" id="TIGR04213">
    <property type="entry name" value="PGF_pre_PGF"/>
    <property type="match status" value="1"/>
</dbReference>
<keyword evidence="2" id="KW-0812">Transmembrane</keyword>
<feature type="compositionally biased region" description="Polar residues" evidence="1">
    <location>
        <begin position="415"/>
        <end position="430"/>
    </location>
</feature>
<proteinExistence type="predicted"/>
<geneLocation type="plasmid" evidence="3 4">
    <name>pMETEV01</name>
</geneLocation>
<keyword evidence="2" id="KW-0472">Membrane</keyword>
<keyword evidence="4" id="KW-1185">Reference proteome</keyword>
<evidence type="ECO:0000256" key="2">
    <source>
        <dbReference type="SAM" id="Phobius"/>
    </source>
</evidence>
<dbReference type="InterPro" id="IPR026453">
    <property type="entry name" value="PGF_pre_PGF"/>
</dbReference>
<dbReference type="EMBL" id="CP002070">
    <property type="protein sequence ID" value="ADI75138.1"/>
    <property type="molecule type" value="Genomic_DNA"/>
</dbReference>
<accession>D7EC16</accession>
<dbReference type="RefSeq" id="WP_013195703.1">
    <property type="nucleotide sequence ID" value="NC_014254.1"/>
</dbReference>
<dbReference type="OrthoDB" id="103676at2157"/>
<gene>
    <name evidence="3" type="ordered locus">Metev_2326</name>
</gene>
<feature type="region of interest" description="Disordered" evidence="1">
    <location>
        <begin position="402"/>
        <end position="463"/>
    </location>
</feature>
<feature type="region of interest" description="Disordered" evidence="1">
    <location>
        <begin position="204"/>
        <end position="264"/>
    </location>
</feature>
<keyword evidence="3" id="KW-0614">Plasmid</keyword>
<evidence type="ECO:0008006" key="5">
    <source>
        <dbReference type="Google" id="ProtNLM"/>
    </source>
</evidence>